<gene>
    <name evidence="1" type="ORF">ILYODFUR_035157</name>
</gene>
<keyword evidence="2" id="KW-1185">Reference proteome</keyword>
<name>A0ABV0STY8_9TELE</name>
<reference evidence="1 2" key="1">
    <citation type="submission" date="2021-06" db="EMBL/GenBank/DDBJ databases">
        <authorList>
            <person name="Palmer J.M."/>
        </authorList>
    </citation>
    <scope>NUCLEOTIDE SEQUENCE [LARGE SCALE GENOMIC DNA]</scope>
    <source>
        <strain evidence="2">if_2019</strain>
        <tissue evidence="1">Muscle</tissue>
    </source>
</reference>
<evidence type="ECO:0000313" key="1">
    <source>
        <dbReference type="EMBL" id="MEQ2223281.1"/>
    </source>
</evidence>
<organism evidence="1 2">
    <name type="scientific">Ilyodon furcidens</name>
    <name type="common">goldbreast splitfin</name>
    <dbReference type="NCBI Taxonomy" id="33524"/>
    <lineage>
        <taxon>Eukaryota</taxon>
        <taxon>Metazoa</taxon>
        <taxon>Chordata</taxon>
        <taxon>Craniata</taxon>
        <taxon>Vertebrata</taxon>
        <taxon>Euteleostomi</taxon>
        <taxon>Actinopterygii</taxon>
        <taxon>Neopterygii</taxon>
        <taxon>Teleostei</taxon>
        <taxon>Neoteleostei</taxon>
        <taxon>Acanthomorphata</taxon>
        <taxon>Ovalentaria</taxon>
        <taxon>Atherinomorphae</taxon>
        <taxon>Cyprinodontiformes</taxon>
        <taxon>Goodeidae</taxon>
        <taxon>Ilyodon</taxon>
    </lineage>
</organism>
<protein>
    <submittedName>
        <fullName evidence="1">Uncharacterized protein</fullName>
    </submittedName>
</protein>
<dbReference type="EMBL" id="JAHRIQ010006589">
    <property type="protein sequence ID" value="MEQ2223281.1"/>
    <property type="molecule type" value="Genomic_DNA"/>
</dbReference>
<evidence type="ECO:0000313" key="2">
    <source>
        <dbReference type="Proteomes" id="UP001482620"/>
    </source>
</evidence>
<dbReference type="Proteomes" id="UP001482620">
    <property type="component" value="Unassembled WGS sequence"/>
</dbReference>
<comment type="caution">
    <text evidence="1">The sequence shown here is derived from an EMBL/GenBank/DDBJ whole genome shotgun (WGS) entry which is preliminary data.</text>
</comment>
<accession>A0ABV0STY8</accession>
<proteinExistence type="predicted"/>
<sequence>MRRTSLTVNFGNSKRHLVNFVDSAITSALPHTDRKHRTILTLNEEVMHAPSAFAYRELPGETLYWFFTQIESNGI</sequence>